<accession>A0A1X6NXU0</accession>
<dbReference type="EMBL" id="KV918996">
    <property type="protein sequence ID" value="OSX73441.1"/>
    <property type="molecule type" value="Genomic_DNA"/>
</dbReference>
<proteinExistence type="predicted"/>
<evidence type="ECO:0000313" key="2">
    <source>
        <dbReference type="Proteomes" id="UP000218209"/>
    </source>
</evidence>
<dbReference type="Proteomes" id="UP000218209">
    <property type="component" value="Unassembled WGS sequence"/>
</dbReference>
<reference evidence="1 2" key="1">
    <citation type="submission" date="2017-03" db="EMBL/GenBank/DDBJ databases">
        <title>WGS assembly of Porphyra umbilicalis.</title>
        <authorList>
            <person name="Brawley S.H."/>
            <person name="Blouin N.A."/>
            <person name="Ficko-Blean E."/>
            <person name="Wheeler G.L."/>
            <person name="Lohr M."/>
            <person name="Goodson H.V."/>
            <person name="Jenkins J.W."/>
            <person name="Blaby-Haas C.E."/>
            <person name="Helliwell K.E."/>
            <person name="Chan C."/>
            <person name="Marriage T."/>
            <person name="Bhattacharya D."/>
            <person name="Klein A.S."/>
            <person name="Badis Y."/>
            <person name="Brodie J."/>
            <person name="Cao Y."/>
            <person name="Collen J."/>
            <person name="Dittami S.M."/>
            <person name="Gachon C.M."/>
            <person name="Green B.R."/>
            <person name="Karpowicz S."/>
            <person name="Kim J.W."/>
            <person name="Kudahl U."/>
            <person name="Lin S."/>
            <person name="Michel G."/>
            <person name="Mittag M."/>
            <person name="Olson B.J."/>
            <person name="Pangilinan J."/>
            <person name="Peng Y."/>
            <person name="Qiu H."/>
            <person name="Shu S."/>
            <person name="Singer J.T."/>
            <person name="Smith A.G."/>
            <person name="Sprecher B.N."/>
            <person name="Wagner V."/>
            <person name="Wang W."/>
            <person name="Wang Z.-Y."/>
            <person name="Yan J."/>
            <person name="Yarish C."/>
            <person name="Zoeuner-Riek S."/>
            <person name="Zhuang Y."/>
            <person name="Zou Y."/>
            <person name="Lindquist E.A."/>
            <person name="Grimwood J."/>
            <person name="Barry K."/>
            <person name="Rokhsar D.S."/>
            <person name="Schmutz J."/>
            <person name="Stiller J.W."/>
            <person name="Grossman A.R."/>
            <person name="Prochnik S.E."/>
        </authorList>
    </citation>
    <scope>NUCLEOTIDE SEQUENCE [LARGE SCALE GENOMIC DNA]</scope>
    <source>
        <strain evidence="1">4086291</strain>
    </source>
</reference>
<name>A0A1X6NXU0_PORUM</name>
<keyword evidence="2" id="KW-1185">Reference proteome</keyword>
<evidence type="ECO:0000313" key="1">
    <source>
        <dbReference type="EMBL" id="OSX73441.1"/>
    </source>
</evidence>
<sequence>MAAAAAANPLATLKGLVRLLTAQLSASAPAAGRRQLAVLACYDECTYALVRRALEEGAAALARGGRGSGDAAGAAAAAAAAGALHRLAADVQAAAVAGGGGTLAARVYVAR</sequence>
<protein>
    <submittedName>
        <fullName evidence="1">Uncharacterized protein</fullName>
    </submittedName>
</protein>
<dbReference type="AlphaFoldDB" id="A0A1X6NXU0"/>
<organism evidence="1 2">
    <name type="scientific">Porphyra umbilicalis</name>
    <name type="common">Purple laver</name>
    <name type="synonym">Red alga</name>
    <dbReference type="NCBI Taxonomy" id="2786"/>
    <lineage>
        <taxon>Eukaryota</taxon>
        <taxon>Rhodophyta</taxon>
        <taxon>Bangiophyceae</taxon>
        <taxon>Bangiales</taxon>
        <taxon>Bangiaceae</taxon>
        <taxon>Porphyra</taxon>
    </lineage>
</organism>
<gene>
    <name evidence="1" type="ORF">BU14_0347s0005</name>
</gene>